<dbReference type="PANTHER" id="PTHR46825">
    <property type="entry name" value="D-ALANYL-D-ALANINE-CARBOXYPEPTIDASE/ENDOPEPTIDASE AMPH"/>
    <property type="match status" value="1"/>
</dbReference>
<feature type="domain" description="Beta-lactamase-related" evidence="2">
    <location>
        <begin position="27"/>
        <end position="345"/>
    </location>
</feature>
<name>A0ABR4PE67_9HELO</name>
<dbReference type="Gene3D" id="3.40.710.10">
    <property type="entry name" value="DD-peptidase/beta-lactamase superfamily"/>
    <property type="match status" value="1"/>
</dbReference>
<comment type="caution">
    <text evidence="3">The sequence shown here is derived from an EMBL/GenBank/DDBJ whole genome shotgun (WGS) entry which is preliminary data.</text>
</comment>
<accession>A0ABR4PE67</accession>
<evidence type="ECO:0000313" key="3">
    <source>
        <dbReference type="EMBL" id="KAL3421583.1"/>
    </source>
</evidence>
<dbReference type="SUPFAM" id="SSF56601">
    <property type="entry name" value="beta-lactamase/transpeptidase-like"/>
    <property type="match status" value="1"/>
</dbReference>
<dbReference type="Pfam" id="PF00144">
    <property type="entry name" value="Beta-lactamase"/>
    <property type="match status" value="1"/>
</dbReference>
<dbReference type="InterPro" id="IPR012338">
    <property type="entry name" value="Beta-lactam/transpept-like"/>
</dbReference>
<evidence type="ECO:0000256" key="1">
    <source>
        <dbReference type="ARBA" id="ARBA00038215"/>
    </source>
</evidence>
<evidence type="ECO:0000259" key="2">
    <source>
        <dbReference type="Pfam" id="PF00144"/>
    </source>
</evidence>
<keyword evidence="4" id="KW-1185">Reference proteome</keyword>
<reference evidence="3 4" key="1">
    <citation type="submission" date="2024-06" db="EMBL/GenBank/DDBJ databases">
        <title>Complete genome of Phlyctema vagabunda strain 19-DSS-EL-015.</title>
        <authorList>
            <person name="Fiorenzani C."/>
        </authorList>
    </citation>
    <scope>NUCLEOTIDE SEQUENCE [LARGE SCALE GENOMIC DNA]</scope>
    <source>
        <strain evidence="3 4">19-DSS-EL-015</strain>
    </source>
</reference>
<dbReference type="InterPro" id="IPR001466">
    <property type="entry name" value="Beta-lactam-related"/>
</dbReference>
<gene>
    <name evidence="3" type="ORF">PVAG01_08029</name>
</gene>
<protein>
    <submittedName>
        <fullName evidence="3">Beta-lactamase</fullName>
    </submittedName>
</protein>
<dbReference type="PANTHER" id="PTHR46825:SF12">
    <property type="entry name" value="PENICILLIN-BINDING PROTEIN 4"/>
    <property type="match status" value="1"/>
</dbReference>
<dbReference type="EMBL" id="JBFCZG010000006">
    <property type="protein sequence ID" value="KAL3421583.1"/>
    <property type="molecule type" value="Genomic_DNA"/>
</dbReference>
<sequence length="482" mass="52451">MDTFSKLEQIISNHLQHETSPAAVLVEEGTPTASIAVLDGGNITSRCISAEGHNEETLFQACSISKPVAGTAMSILVGQGKAKFEDKIVEILPRSVIERIETPSTSILVKKITIKMLMSHTSGLSVHGFAGYVDDIPSTLEVLSGRAGINTRQIRLDGIPGQRFSYSGGGMTVLQLIIEYIAQKPFSEVIQGLIFGPLGMHRSFYNIAESDGNLAKAHYTGYTACEVPYRTNPEQAAAGLWTTPTDLLKLVYALQRSLKCDDGSGFLDRDIARELLTEVKSNMGLTWLAPQSPGFAFAHAGSNEPGWNCMLIGYTDLHFSKPRDAEKWPELFNDCGIAVMTNSATGISVIWKILNAIAYIKGWSATGEVGKILRKAEATIPFASIDKFLNPSWEIWIGDWSDDWKIEKGENGNGIAVFGGLRVNLVPAATPVDKDLNGSHLDVLLQGLEIMLRMGTDEKGRLIEIYDGGNGRITLVRPVPQQ</sequence>
<dbReference type="InterPro" id="IPR050491">
    <property type="entry name" value="AmpC-like"/>
</dbReference>
<organism evidence="3 4">
    <name type="scientific">Phlyctema vagabunda</name>
    <dbReference type="NCBI Taxonomy" id="108571"/>
    <lineage>
        <taxon>Eukaryota</taxon>
        <taxon>Fungi</taxon>
        <taxon>Dikarya</taxon>
        <taxon>Ascomycota</taxon>
        <taxon>Pezizomycotina</taxon>
        <taxon>Leotiomycetes</taxon>
        <taxon>Helotiales</taxon>
        <taxon>Dermateaceae</taxon>
        <taxon>Phlyctema</taxon>
    </lineage>
</organism>
<dbReference type="Proteomes" id="UP001629113">
    <property type="component" value="Unassembled WGS sequence"/>
</dbReference>
<comment type="similarity">
    <text evidence="1">Belongs to the peptidase S12 family.</text>
</comment>
<evidence type="ECO:0000313" key="4">
    <source>
        <dbReference type="Proteomes" id="UP001629113"/>
    </source>
</evidence>
<proteinExistence type="inferred from homology"/>